<keyword evidence="1" id="KW-1133">Transmembrane helix</keyword>
<gene>
    <name evidence="2" type="ORF">M3P21_10605</name>
</gene>
<feature type="transmembrane region" description="Helical" evidence="1">
    <location>
        <begin position="70"/>
        <end position="89"/>
    </location>
</feature>
<name>A0ABT0Q289_9RHOB</name>
<evidence type="ECO:0000313" key="3">
    <source>
        <dbReference type="Proteomes" id="UP001203880"/>
    </source>
</evidence>
<evidence type="ECO:0008006" key="4">
    <source>
        <dbReference type="Google" id="ProtNLM"/>
    </source>
</evidence>
<protein>
    <recommendedName>
        <fullName evidence="4">DoxX family protein</fullName>
    </recommendedName>
</protein>
<dbReference type="Pfam" id="PF14087">
    <property type="entry name" value="DUF4267"/>
    <property type="match status" value="1"/>
</dbReference>
<keyword evidence="1" id="KW-0472">Membrane</keyword>
<dbReference type="EMBL" id="JAMFMB010000011">
    <property type="protein sequence ID" value="MCL6283981.1"/>
    <property type="molecule type" value="Genomic_DNA"/>
</dbReference>
<feature type="transmembrane region" description="Helical" evidence="1">
    <location>
        <begin position="43"/>
        <end position="63"/>
    </location>
</feature>
<sequence>MTLSRRFFLTASYLAAILLMAFGVWFFVSPDEALVGTHHLLDTLPLVMGGRYLFFGALLLAALRYQDVKVLGTLLIGFAGLGILDGLLYWSANPWPHFGVGFLALFSALYFFKTGKVAA</sequence>
<comment type="caution">
    <text evidence="2">The sequence shown here is derived from an EMBL/GenBank/DDBJ whole genome shotgun (WGS) entry which is preliminary data.</text>
</comment>
<keyword evidence="1" id="KW-0812">Transmembrane</keyword>
<evidence type="ECO:0000256" key="1">
    <source>
        <dbReference type="SAM" id="Phobius"/>
    </source>
</evidence>
<dbReference type="InterPro" id="IPR025363">
    <property type="entry name" value="DUF4267"/>
</dbReference>
<dbReference type="RefSeq" id="WP_249709929.1">
    <property type="nucleotide sequence ID" value="NZ_JAMFMB010000011.1"/>
</dbReference>
<organism evidence="2 3">
    <name type="scientific">Ruegeria spongiae</name>
    <dbReference type="NCBI Taxonomy" id="2942209"/>
    <lineage>
        <taxon>Bacteria</taxon>
        <taxon>Pseudomonadati</taxon>
        <taxon>Pseudomonadota</taxon>
        <taxon>Alphaproteobacteria</taxon>
        <taxon>Rhodobacterales</taxon>
        <taxon>Roseobacteraceae</taxon>
        <taxon>Ruegeria</taxon>
    </lineage>
</organism>
<feature type="transmembrane region" description="Helical" evidence="1">
    <location>
        <begin position="7"/>
        <end position="28"/>
    </location>
</feature>
<dbReference type="Proteomes" id="UP001203880">
    <property type="component" value="Unassembled WGS sequence"/>
</dbReference>
<keyword evidence="3" id="KW-1185">Reference proteome</keyword>
<accession>A0ABT0Q289</accession>
<reference evidence="2" key="1">
    <citation type="submission" date="2022-05" db="EMBL/GenBank/DDBJ databases">
        <authorList>
            <person name="Park J.-S."/>
        </authorList>
    </citation>
    <scope>NUCLEOTIDE SEQUENCE</scope>
    <source>
        <strain evidence="2">2012CJ41-6</strain>
    </source>
</reference>
<proteinExistence type="predicted"/>
<feature type="transmembrane region" description="Helical" evidence="1">
    <location>
        <begin position="95"/>
        <end position="112"/>
    </location>
</feature>
<evidence type="ECO:0000313" key="2">
    <source>
        <dbReference type="EMBL" id="MCL6283981.1"/>
    </source>
</evidence>